<protein>
    <submittedName>
        <fullName evidence="1">DH200=94 genomic scaffold, scaffold_425</fullName>
    </submittedName>
</protein>
<evidence type="ECO:0000313" key="2">
    <source>
        <dbReference type="Proteomes" id="UP000295252"/>
    </source>
</evidence>
<name>A0A068VER5_COFCA</name>
<dbReference type="Gramene" id="CDP19315">
    <property type="protein sequence ID" value="CDP19315"/>
    <property type="gene ID" value="GSCOC_T00003173001"/>
</dbReference>
<dbReference type="EMBL" id="HG739509">
    <property type="protein sequence ID" value="CDP19315.1"/>
    <property type="molecule type" value="Genomic_DNA"/>
</dbReference>
<organism evidence="1 2">
    <name type="scientific">Coffea canephora</name>
    <name type="common">Robusta coffee</name>
    <dbReference type="NCBI Taxonomy" id="49390"/>
    <lineage>
        <taxon>Eukaryota</taxon>
        <taxon>Viridiplantae</taxon>
        <taxon>Streptophyta</taxon>
        <taxon>Embryophyta</taxon>
        <taxon>Tracheophyta</taxon>
        <taxon>Spermatophyta</taxon>
        <taxon>Magnoliopsida</taxon>
        <taxon>eudicotyledons</taxon>
        <taxon>Gunneridae</taxon>
        <taxon>Pentapetalae</taxon>
        <taxon>asterids</taxon>
        <taxon>lamiids</taxon>
        <taxon>Gentianales</taxon>
        <taxon>Rubiaceae</taxon>
        <taxon>Ixoroideae</taxon>
        <taxon>Gardenieae complex</taxon>
        <taxon>Bertiereae - Coffeeae clade</taxon>
        <taxon>Coffeeae</taxon>
        <taxon>Coffea</taxon>
    </lineage>
</organism>
<keyword evidence="2" id="KW-1185">Reference proteome</keyword>
<dbReference type="InParanoid" id="A0A068VER5"/>
<evidence type="ECO:0000313" key="1">
    <source>
        <dbReference type="EMBL" id="CDP19315.1"/>
    </source>
</evidence>
<dbReference type="AlphaFoldDB" id="A0A068VER5"/>
<reference evidence="2" key="1">
    <citation type="journal article" date="2014" name="Science">
        <title>The coffee genome provides insight into the convergent evolution of caffeine biosynthesis.</title>
        <authorList>
            <person name="Denoeud F."/>
            <person name="Carretero-Paulet L."/>
            <person name="Dereeper A."/>
            <person name="Droc G."/>
            <person name="Guyot R."/>
            <person name="Pietrella M."/>
            <person name="Zheng C."/>
            <person name="Alberti A."/>
            <person name="Anthony F."/>
            <person name="Aprea G."/>
            <person name="Aury J.M."/>
            <person name="Bento P."/>
            <person name="Bernard M."/>
            <person name="Bocs S."/>
            <person name="Campa C."/>
            <person name="Cenci A."/>
            <person name="Combes M.C."/>
            <person name="Crouzillat D."/>
            <person name="Da Silva C."/>
            <person name="Daddiego L."/>
            <person name="De Bellis F."/>
            <person name="Dussert S."/>
            <person name="Garsmeur O."/>
            <person name="Gayraud T."/>
            <person name="Guignon V."/>
            <person name="Jahn K."/>
            <person name="Jamilloux V."/>
            <person name="Joet T."/>
            <person name="Labadie K."/>
            <person name="Lan T."/>
            <person name="Leclercq J."/>
            <person name="Lepelley M."/>
            <person name="Leroy T."/>
            <person name="Li L.T."/>
            <person name="Librado P."/>
            <person name="Lopez L."/>
            <person name="Munoz A."/>
            <person name="Noel B."/>
            <person name="Pallavicini A."/>
            <person name="Perrotta G."/>
            <person name="Poncet V."/>
            <person name="Pot D."/>
            <person name="Priyono X."/>
            <person name="Rigoreau M."/>
            <person name="Rouard M."/>
            <person name="Rozas J."/>
            <person name="Tranchant-Dubreuil C."/>
            <person name="VanBuren R."/>
            <person name="Zhang Q."/>
            <person name="Andrade A.C."/>
            <person name="Argout X."/>
            <person name="Bertrand B."/>
            <person name="de Kochko A."/>
            <person name="Graziosi G."/>
            <person name="Henry R.J."/>
            <person name="Jayarama X."/>
            <person name="Ming R."/>
            <person name="Nagai C."/>
            <person name="Rounsley S."/>
            <person name="Sankoff D."/>
            <person name="Giuliano G."/>
            <person name="Albert V.A."/>
            <person name="Wincker P."/>
            <person name="Lashermes P."/>
        </authorList>
    </citation>
    <scope>NUCLEOTIDE SEQUENCE [LARGE SCALE GENOMIC DNA]</scope>
    <source>
        <strain evidence="2">cv. DH200-94</strain>
    </source>
</reference>
<proteinExistence type="predicted"/>
<dbReference type="Proteomes" id="UP000295252">
    <property type="component" value="Unassembled WGS sequence"/>
</dbReference>
<accession>A0A068VER5</accession>
<sequence>MVVFSAEGGVSKNCPSVASWSVKVERAVKSTCSIVLVGFLVMVGAVGTSSSTGLETTVRVIARLISANSSAVHILRMLYLSSFCL</sequence>
<gene>
    <name evidence="1" type="ORF">GSCOC_T00003173001</name>
</gene>